<protein>
    <recommendedName>
        <fullName evidence="3">DUF29 domain-containing protein</fullName>
    </recommendedName>
</protein>
<dbReference type="STRING" id="41431.PCC8801_0010"/>
<dbReference type="OrthoDB" id="495351at2"/>
<dbReference type="Gene3D" id="1.20.1220.20">
    <property type="entry name" value="Uncharcterised protein PF01724"/>
    <property type="match status" value="1"/>
</dbReference>
<organism evidence="1 2">
    <name type="scientific">Rippkaea orientalis (strain PCC 8801 / RF-1)</name>
    <name type="common">Cyanothece sp. (strain PCC 8801)</name>
    <dbReference type="NCBI Taxonomy" id="41431"/>
    <lineage>
        <taxon>Bacteria</taxon>
        <taxon>Bacillati</taxon>
        <taxon>Cyanobacteriota</taxon>
        <taxon>Cyanophyceae</taxon>
        <taxon>Oscillatoriophycideae</taxon>
        <taxon>Chroococcales</taxon>
        <taxon>Aphanothecaceae</taxon>
        <taxon>Rippkaea</taxon>
        <taxon>Rippkaea orientalis</taxon>
    </lineage>
</organism>
<dbReference type="PANTHER" id="PTHR34235:SF1">
    <property type="entry name" value="SLR0416 PROTEIN"/>
    <property type="match status" value="1"/>
</dbReference>
<dbReference type="PANTHER" id="PTHR34235">
    <property type="entry name" value="SLR1203 PROTEIN-RELATED"/>
    <property type="match status" value="1"/>
</dbReference>
<dbReference type="HOGENOM" id="CLU_134228_0_0_3"/>
<evidence type="ECO:0000313" key="1">
    <source>
        <dbReference type="EMBL" id="ACK64117.1"/>
    </source>
</evidence>
<gene>
    <name evidence="1" type="ordered locus">PCC8801_0010</name>
</gene>
<dbReference type="EMBL" id="CP001287">
    <property type="protein sequence ID" value="ACK64117.1"/>
    <property type="molecule type" value="Genomic_DNA"/>
</dbReference>
<dbReference type="KEGG" id="cyp:PCC8801_0010"/>
<dbReference type="RefSeq" id="WP_012593394.1">
    <property type="nucleotide sequence ID" value="NC_011726.1"/>
</dbReference>
<name>B7JYF8_RIPO1</name>
<keyword evidence="2" id="KW-1185">Reference proteome</keyword>
<sequence length="141" mass="16203">MEELLTLKTLLQQGNIPEALLLVEDLEEISKSDKINKIFNLSVILLIHLIKKQAEQKTTRSWELSIYNSVKQIQRTNKRRKANGNYLTQEELVETLEDAYESALKNAALEAFGGKYLDKELQKMVNQQAIIETAIELIEND</sequence>
<accession>B7JYF8</accession>
<reference evidence="2" key="1">
    <citation type="journal article" date="2011" name="MBio">
        <title>Novel metabolic attributes of the genus Cyanothece, comprising a group of unicellular nitrogen-fixing Cyanobacteria.</title>
        <authorList>
            <person name="Bandyopadhyay A."/>
            <person name="Elvitigala T."/>
            <person name="Welsh E."/>
            <person name="Stockel J."/>
            <person name="Liberton M."/>
            <person name="Min H."/>
            <person name="Sherman L.A."/>
            <person name="Pakrasi H.B."/>
        </authorList>
    </citation>
    <scope>NUCLEOTIDE SEQUENCE [LARGE SCALE GENOMIC DNA]</scope>
    <source>
        <strain evidence="2">PCC 8801</strain>
    </source>
</reference>
<dbReference type="AlphaFoldDB" id="B7JYF8"/>
<dbReference type="eggNOG" id="ENOG502ZZYW">
    <property type="taxonomic scope" value="Bacteria"/>
</dbReference>
<dbReference type="InterPro" id="IPR002636">
    <property type="entry name" value="DUF29"/>
</dbReference>
<dbReference type="Proteomes" id="UP000008204">
    <property type="component" value="Chromosome"/>
</dbReference>
<evidence type="ECO:0000313" key="2">
    <source>
        <dbReference type="Proteomes" id="UP000008204"/>
    </source>
</evidence>
<dbReference type="Pfam" id="PF01724">
    <property type="entry name" value="DUF29"/>
    <property type="match status" value="1"/>
</dbReference>
<evidence type="ECO:0008006" key="3">
    <source>
        <dbReference type="Google" id="ProtNLM"/>
    </source>
</evidence>
<proteinExistence type="predicted"/>